<feature type="domain" description="Glycoside hydrolase family 2 catalytic" evidence="6">
    <location>
        <begin position="399"/>
        <end position="617"/>
    </location>
</feature>
<dbReference type="InterPro" id="IPR008979">
    <property type="entry name" value="Galactose-bd-like_sf"/>
</dbReference>
<feature type="domain" description="Glycosyl hydrolases family 2 sugar binding" evidence="7">
    <location>
        <begin position="185"/>
        <end position="267"/>
    </location>
</feature>
<dbReference type="GO" id="GO:0005975">
    <property type="term" value="P:carbohydrate metabolic process"/>
    <property type="evidence" value="ECO:0007669"/>
    <property type="project" value="InterPro"/>
</dbReference>
<dbReference type="Gene3D" id="2.60.120.260">
    <property type="entry name" value="Galactose-binding domain-like"/>
    <property type="match status" value="2"/>
</dbReference>
<feature type="region of interest" description="Disordered" evidence="4">
    <location>
        <begin position="134"/>
        <end position="166"/>
    </location>
</feature>
<dbReference type="Pfam" id="PF00703">
    <property type="entry name" value="Glyco_hydro_2"/>
    <property type="match status" value="1"/>
</dbReference>
<dbReference type="InterPro" id="IPR006102">
    <property type="entry name" value="Ig-like_GH2"/>
</dbReference>
<dbReference type="InterPro" id="IPR006103">
    <property type="entry name" value="Glyco_hydro_2_cat"/>
</dbReference>
<dbReference type="Pfam" id="PF02837">
    <property type="entry name" value="Glyco_hydro_2_N"/>
    <property type="match status" value="1"/>
</dbReference>
<dbReference type="PANTHER" id="PTHR42732">
    <property type="entry name" value="BETA-GALACTOSIDASE"/>
    <property type="match status" value="1"/>
</dbReference>
<dbReference type="InterPro" id="IPR013783">
    <property type="entry name" value="Ig-like_fold"/>
</dbReference>
<evidence type="ECO:0000256" key="1">
    <source>
        <dbReference type="ARBA" id="ARBA00007401"/>
    </source>
</evidence>
<organism evidence="8">
    <name type="scientific">uncultured Chloroflexota bacterium</name>
    <dbReference type="NCBI Taxonomy" id="166587"/>
    <lineage>
        <taxon>Bacteria</taxon>
        <taxon>Bacillati</taxon>
        <taxon>Chloroflexota</taxon>
        <taxon>environmental samples</taxon>
    </lineage>
</organism>
<protein>
    <submittedName>
        <fullName evidence="8">GH2</fullName>
        <ecNumber evidence="8">3.2.1.23</ecNumber>
    </submittedName>
</protein>
<evidence type="ECO:0000259" key="7">
    <source>
        <dbReference type="Pfam" id="PF02837"/>
    </source>
</evidence>
<dbReference type="SUPFAM" id="SSF49303">
    <property type="entry name" value="beta-Galactosidase/glucuronidase domain"/>
    <property type="match status" value="1"/>
</dbReference>
<dbReference type="InterPro" id="IPR036156">
    <property type="entry name" value="Beta-gal/glucu_dom_sf"/>
</dbReference>
<dbReference type="InterPro" id="IPR017853">
    <property type="entry name" value="GH"/>
</dbReference>
<dbReference type="Gene3D" id="2.60.40.10">
    <property type="entry name" value="Immunoglobulins"/>
    <property type="match status" value="1"/>
</dbReference>
<dbReference type="PANTHER" id="PTHR42732:SF3">
    <property type="entry name" value="HYDROLASE"/>
    <property type="match status" value="1"/>
</dbReference>
<evidence type="ECO:0000256" key="4">
    <source>
        <dbReference type="SAM" id="MobiDB-lite"/>
    </source>
</evidence>
<sequence>MHSPESTPRPEHPRPIFRREPWINLNGRWRFAFDRQDAGEQARWYRLRHPNAEATAVGGPANLGTSMLSSQGIADPFAGEILVPYPWESTLSGVGDTTYKGVAWYQRSLAIPADWGAGGTHTAAQAGAAGAASAAGSTQSGGAAGAGDGTSTATKDAAGEQPAGGLASAGDAAVSAAAAGARWQLRPVLCFGAVDWNAKVWVNGRFVGEHDGGYTPFEIDLSRLVRPGQTVTLTVRALDTSAADTPIGKQTDRWYTHSGGIWQTVWLEGRAAAHLTKIHVTPYLEEGRATFDLSIQAAGAQSGQDGQSGTYRVRVESADGAFPAVEETVSLSGTDTSELRLEVRVPDAHAWSPEDPHLYECSVSLVPAEGGSEADTVHTYFGLRSISTGRWDRKPYEYVLLNGEPIYLRGALDQAFHPDGIHTYPTDDAIRADVQAAKDLGLNYLRCHIKINEPRYYYWCDKLGVLMMYDFPSASIYTPKARANWELTFREAFERDYSHPSIFSWILFNETWGLEEHQTPASWQWVRERYDECKRLDPHRLVEDNSACLYDHVVSDINTWHFYIAQYGRAKRHIERVVAQTYEGSPFNYVSGLHGAGETAAAYRQAAKPLLNSEYAALGARQGDKDISYSFKFLTSELRRHDKICGYLYTELTDVEWEHNGFLEYDRTDKEFGYEAFVPGMTVADLNGADFVGLDAPPCRTVAPGSTFSAPVFVSHWDRRPIQEPVLRWRVTAIDQMGEKLEVGSGEWPVTLRRYSVVDAGVVEVTLPDAVCLATVAVELVDLGPSTGSGRTESAGTVRARNYVNVDVRPLAEAQGTGSTLDVLEPEVVHTGRGYAVRFAPEEYTDSSWPQPIIGRGHAKFGGPGAGWVEYTVPLPPEISDRPERLTGLRMRFEAGARNARSRLGWPDYRYVLPTDYPQTEARKRPSDLAVSVNGVVVGRSRLADDPADARGVLSFHLQDDFEFGSYGYLTTLEADATTAASIVREAKDGAVTVRFEVGAGGARGGLNLYGKRMGSTPVTPTLFLDIE</sequence>
<dbReference type="SUPFAM" id="SSF51445">
    <property type="entry name" value="(Trans)glycosidases"/>
    <property type="match status" value="1"/>
</dbReference>
<accession>A0A6J4HZ55</accession>
<proteinExistence type="inferred from homology"/>
<dbReference type="Pfam" id="PF02836">
    <property type="entry name" value="Glyco_hydro_2_C"/>
    <property type="match status" value="1"/>
</dbReference>
<dbReference type="AlphaFoldDB" id="A0A6J4HZ55"/>
<evidence type="ECO:0000313" key="8">
    <source>
        <dbReference type="EMBL" id="CAA9236857.1"/>
    </source>
</evidence>
<dbReference type="InterPro" id="IPR006104">
    <property type="entry name" value="Glyco_hydro_2_N"/>
</dbReference>
<reference evidence="8" key="1">
    <citation type="submission" date="2020-02" db="EMBL/GenBank/DDBJ databases">
        <authorList>
            <person name="Meier V. D."/>
        </authorList>
    </citation>
    <scope>NUCLEOTIDE SEQUENCE</scope>
    <source>
        <strain evidence="8">AVDCRST_MAG77</strain>
    </source>
</reference>
<comment type="similarity">
    <text evidence="1">Belongs to the glycosyl hydrolase 2 family.</text>
</comment>
<keyword evidence="2 8" id="KW-0378">Hydrolase</keyword>
<feature type="domain" description="Glycoside hydrolase family 2 immunoglobulin-like beta-sandwich" evidence="5">
    <location>
        <begin position="273"/>
        <end position="384"/>
    </location>
</feature>
<dbReference type="Gene3D" id="3.20.20.80">
    <property type="entry name" value="Glycosidases"/>
    <property type="match status" value="1"/>
</dbReference>
<evidence type="ECO:0000256" key="3">
    <source>
        <dbReference type="ARBA" id="ARBA00023295"/>
    </source>
</evidence>
<dbReference type="EMBL" id="CADCTC010000083">
    <property type="protein sequence ID" value="CAA9236857.1"/>
    <property type="molecule type" value="Genomic_DNA"/>
</dbReference>
<name>A0A6J4HZ55_9CHLR</name>
<evidence type="ECO:0000256" key="2">
    <source>
        <dbReference type="ARBA" id="ARBA00022801"/>
    </source>
</evidence>
<keyword evidence="3 8" id="KW-0326">Glycosidase</keyword>
<evidence type="ECO:0000259" key="5">
    <source>
        <dbReference type="Pfam" id="PF00703"/>
    </source>
</evidence>
<dbReference type="GO" id="GO:0004565">
    <property type="term" value="F:beta-galactosidase activity"/>
    <property type="evidence" value="ECO:0007669"/>
    <property type="project" value="UniProtKB-EC"/>
</dbReference>
<dbReference type="SUPFAM" id="SSF49785">
    <property type="entry name" value="Galactose-binding domain-like"/>
    <property type="match status" value="2"/>
</dbReference>
<evidence type="ECO:0000259" key="6">
    <source>
        <dbReference type="Pfam" id="PF02836"/>
    </source>
</evidence>
<dbReference type="InterPro" id="IPR051913">
    <property type="entry name" value="GH2_Domain-Containing"/>
</dbReference>
<dbReference type="EC" id="3.2.1.23" evidence="8"/>
<gene>
    <name evidence="8" type="ORF">AVDCRST_MAG77-1508</name>
</gene>